<dbReference type="GO" id="GO:0009263">
    <property type="term" value="P:deoxyribonucleotide biosynthetic process"/>
    <property type="evidence" value="ECO:0007669"/>
    <property type="project" value="InterPro"/>
</dbReference>
<name>A0A6C0H769_9ZZZZ</name>
<organism evidence="2">
    <name type="scientific">viral metagenome</name>
    <dbReference type="NCBI Taxonomy" id="1070528"/>
    <lineage>
        <taxon>unclassified sequences</taxon>
        <taxon>metagenomes</taxon>
        <taxon>organismal metagenomes</taxon>
    </lineage>
</organism>
<dbReference type="Pfam" id="PF00268">
    <property type="entry name" value="Ribonuc_red_sm"/>
    <property type="match status" value="1"/>
</dbReference>
<dbReference type="InterPro" id="IPR033909">
    <property type="entry name" value="RNR_small"/>
</dbReference>
<dbReference type="SUPFAM" id="SSF47240">
    <property type="entry name" value="Ferritin-like"/>
    <property type="match status" value="1"/>
</dbReference>
<dbReference type="InterPro" id="IPR012348">
    <property type="entry name" value="RNR-like"/>
</dbReference>
<dbReference type="PANTHER" id="PTHR23409:SF18">
    <property type="entry name" value="RIBONUCLEOSIDE-DIPHOSPHATE REDUCTASE SUBUNIT M2"/>
    <property type="match status" value="1"/>
</dbReference>
<dbReference type="AlphaFoldDB" id="A0A6C0H769"/>
<evidence type="ECO:0000256" key="1">
    <source>
        <dbReference type="ARBA" id="ARBA00009303"/>
    </source>
</evidence>
<protein>
    <submittedName>
        <fullName evidence="2">Uncharacterized protein</fullName>
    </submittedName>
</protein>
<proteinExistence type="inferred from homology"/>
<dbReference type="Gene3D" id="1.10.620.20">
    <property type="entry name" value="Ribonucleotide Reductase, subunit A"/>
    <property type="match status" value="1"/>
</dbReference>
<dbReference type="InterPro" id="IPR000358">
    <property type="entry name" value="RNR_small_fam"/>
</dbReference>
<dbReference type="PANTHER" id="PTHR23409">
    <property type="entry name" value="RIBONUCLEOSIDE-DIPHOSPHATE REDUCTASE SMALL CHAIN"/>
    <property type="match status" value="1"/>
</dbReference>
<accession>A0A6C0H769</accession>
<dbReference type="GO" id="GO:0016491">
    <property type="term" value="F:oxidoreductase activity"/>
    <property type="evidence" value="ECO:0007669"/>
    <property type="project" value="InterPro"/>
</dbReference>
<sequence length="323" mass="38025">MDNEYLLNTENNRLTVYPIQNYSIWNAYKIQQAAFWTAEEIDFSKDYNDFQKLNPNEQYFIKMLLAFFSSSDTIININLSNRFLNDIKIREAIIVYTWQMMMENIHSEVYSLQIENIMKDDLEEKNKLFNAINEFPCITEKANWAFKWIESDESFSKRLVAFSIIEGVFFSGSFCAIFWLKKKNVMPGLCTSNELIARDEGMHTQFAILLYHQLNNKLTETDIHNMFIEAVNIELKFICHSLPCNLLGMNSDLMSDYIKYVADRLLLELGYNKLYNAINPFNFMESISVEGKTNFFELRPTQYQNASILNKSRNTVFNIDNNF</sequence>
<dbReference type="EMBL" id="MN739896">
    <property type="protein sequence ID" value="QHT76422.1"/>
    <property type="molecule type" value="Genomic_DNA"/>
</dbReference>
<comment type="similarity">
    <text evidence="1">Belongs to the ribonucleoside diphosphate reductase small chain family.</text>
</comment>
<evidence type="ECO:0000313" key="2">
    <source>
        <dbReference type="EMBL" id="QHT76422.1"/>
    </source>
</evidence>
<dbReference type="CDD" id="cd01049">
    <property type="entry name" value="RNRR2"/>
    <property type="match status" value="1"/>
</dbReference>
<dbReference type="InterPro" id="IPR009078">
    <property type="entry name" value="Ferritin-like_SF"/>
</dbReference>
<reference evidence="2" key="1">
    <citation type="journal article" date="2020" name="Nature">
        <title>Giant virus diversity and host interactions through global metagenomics.</title>
        <authorList>
            <person name="Schulz F."/>
            <person name="Roux S."/>
            <person name="Paez-Espino D."/>
            <person name="Jungbluth S."/>
            <person name="Walsh D.A."/>
            <person name="Denef V.J."/>
            <person name="McMahon K.D."/>
            <person name="Konstantinidis K.T."/>
            <person name="Eloe-Fadrosh E.A."/>
            <person name="Kyrpides N.C."/>
            <person name="Woyke T."/>
        </authorList>
    </citation>
    <scope>NUCLEOTIDE SEQUENCE</scope>
    <source>
        <strain evidence="2">GVMAG-M-3300023179-82</strain>
    </source>
</reference>